<name>I1C033_RHIO9</name>
<evidence type="ECO:0000313" key="1">
    <source>
        <dbReference type="EMBL" id="EIE81813.1"/>
    </source>
</evidence>
<dbReference type="PANTHER" id="PTHR44099:SF4">
    <property type="entry name" value="RABCONNECTIN-3B, ISOFORM A"/>
    <property type="match status" value="1"/>
</dbReference>
<organism evidence="1 2">
    <name type="scientific">Rhizopus delemar (strain RA 99-880 / ATCC MYA-4621 / FGSC 9543 / NRRL 43880)</name>
    <name type="common">Mucormycosis agent</name>
    <name type="synonym">Rhizopus arrhizus var. delemar</name>
    <dbReference type="NCBI Taxonomy" id="246409"/>
    <lineage>
        <taxon>Eukaryota</taxon>
        <taxon>Fungi</taxon>
        <taxon>Fungi incertae sedis</taxon>
        <taxon>Mucoromycota</taxon>
        <taxon>Mucoromycotina</taxon>
        <taxon>Mucoromycetes</taxon>
        <taxon>Mucorales</taxon>
        <taxon>Mucorineae</taxon>
        <taxon>Rhizopodaceae</taxon>
        <taxon>Rhizopus</taxon>
    </lineage>
</organism>
<dbReference type="Proteomes" id="UP000009138">
    <property type="component" value="Unassembled WGS sequence"/>
</dbReference>
<sequence length="447" mass="49067">MSSSSSTTFDAVVPDALSFRLDKDDPLDNQDDKTKHNQDMLEKKIELIATVVSVITSWNINEAFEVLCSRSVKLTKEFSSNISYGLKGANGNLSILAPVKHEREIWTISSSLTAIRLLSISLLAKVVISMAGQENKYSDLITSYAMSLPLVIGKRYCFPSLSLLSKYWQDPSARSLFASAITGLPKDKVDSLINYWETFCCDQPQKLSTRVCKSTASSLTLLLSDAEMDNSEEGGISSAGSVARILSSMELLSQGFKTWEMHIDAAEVLRTLFMYAADSRPTMAHISRAAKVAIFQISIANMPLVISTLTFDTIQAKSLDVRLRCLKIIGIFIKKEPILLYSYVQSVIETVVKTLDPNVPHMREAMVQSTTSILHDLVKTYPSVDFSSSAQKLAVGTLEGASVIYDIRTTTRSVVLEGHTGPVVALAFSPDAKLIATCSLLDQSQFN</sequence>
<dbReference type="PANTHER" id="PTHR44099">
    <property type="entry name" value="RABCONNECTIN-3B, ISOFORM A"/>
    <property type="match status" value="1"/>
</dbReference>
<dbReference type="SUPFAM" id="SSF48371">
    <property type="entry name" value="ARM repeat"/>
    <property type="match status" value="1"/>
</dbReference>
<dbReference type="InterPro" id="IPR016024">
    <property type="entry name" value="ARM-type_fold"/>
</dbReference>
<dbReference type="OMA" id="KHEREAW"/>
<dbReference type="GO" id="GO:0005737">
    <property type="term" value="C:cytoplasm"/>
    <property type="evidence" value="ECO:0007669"/>
    <property type="project" value="TreeGrafter"/>
</dbReference>
<keyword evidence="2" id="KW-1185">Reference proteome</keyword>
<dbReference type="RefSeq" id="XP_067517209.1">
    <property type="nucleotide sequence ID" value="XM_067661108.1"/>
</dbReference>
<protein>
    <submittedName>
        <fullName evidence="1">Uncharacterized protein</fullName>
    </submittedName>
</protein>
<dbReference type="InParanoid" id="I1C033"/>
<gene>
    <name evidence="1" type="ORF">RO3G_06518</name>
</gene>
<proteinExistence type="predicted"/>
<evidence type="ECO:0000313" key="2">
    <source>
        <dbReference type="Proteomes" id="UP000009138"/>
    </source>
</evidence>
<dbReference type="InterPro" id="IPR036322">
    <property type="entry name" value="WD40_repeat_dom_sf"/>
</dbReference>
<dbReference type="InterPro" id="IPR049916">
    <property type="entry name" value="WDR72-like"/>
</dbReference>
<dbReference type="InterPro" id="IPR015943">
    <property type="entry name" value="WD40/YVTN_repeat-like_dom_sf"/>
</dbReference>
<dbReference type="OrthoDB" id="338622at2759"/>
<dbReference type="GeneID" id="93613489"/>
<dbReference type="VEuPathDB" id="FungiDB:RO3G_06518"/>
<accession>I1C033</accession>
<dbReference type="STRING" id="246409.I1C033"/>
<dbReference type="eggNOG" id="KOG4155">
    <property type="taxonomic scope" value="Eukaryota"/>
</dbReference>
<dbReference type="EMBL" id="CH476735">
    <property type="protein sequence ID" value="EIE81813.1"/>
    <property type="molecule type" value="Genomic_DNA"/>
</dbReference>
<reference evidence="1 2" key="1">
    <citation type="journal article" date="2009" name="PLoS Genet.">
        <title>Genomic analysis of the basal lineage fungus Rhizopus oryzae reveals a whole-genome duplication.</title>
        <authorList>
            <person name="Ma L.-J."/>
            <person name="Ibrahim A.S."/>
            <person name="Skory C."/>
            <person name="Grabherr M.G."/>
            <person name="Burger G."/>
            <person name="Butler M."/>
            <person name="Elias M."/>
            <person name="Idnurm A."/>
            <person name="Lang B.F."/>
            <person name="Sone T."/>
            <person name="Abe A."/>
            <person name="Calvo S.E."/>
            <person name="Corrochano L.M."/>
            <person name="Engels R."/>
            <person name="Fu J."/>
            <person name="Hansberg W."/>
            <person name="Kim J.-M."/>
            <person name="Kodira C.D."/>
            <person name="Koehrsen M.J."/>
            <person name="Liu B."/>
            <person name="Miranda-Saavedra D."/>
            <person name="O'Leary S."/>
            <person name="Ortiz-Castellanos L."/>
            <person name="Poulter R."/>
            <person name="Rodriguez-Romero J."/>
            <person name="Ruiz-Herrera J."/>
            <person name="Shen Y.-Q."/>
            <person name="Zeng Q."/>
            <person name="Galagan J."/>
            <person name="Birren B.W."/>
            <person name="Cuomo C.A."/>
            <person name="Wickes B.L."/>
        </authorList>
    </citation>
    <scope>NUCLEOTIDE SEQUENCE [LARGE SCALE GENOMIC DNA]</scope>
    <source>
        <strain evidence="2">RA 99-880 / ATCC MYA-4621 / FGSC 9543 / NRRL 43880</strain>
    </source>
</reference>
<dbReference type="AlphaFoldDB" id="I1C033"/>
<dbReference type="Gene3D" id="2.130.10.10">
    <property type="entry name" value="YVTN repeat-like/Quinoprotein amine dehydrogenase"/>
    <property type="match status" value="1"/>
</dbReference>
<dbReference type="SUPFAM" id="SSF50978">
    <property type="entry name" value="WD40 repeat-like"/>
    <property type="match status" value="1"/>
</dbReference>